<feature type="domain" description="USP" evidence="2">
    <location>
        <begin position="1"/>
        <end position="264"/>
    </location>
</feature>
<dbReference type="InterPro" id="IPR028889">
    <property type="entry name" value="USP"/>
</dbReference>
<evidence type="ECO:0000259" key="2">
    <source>
        <dbReference type="PROSITE" id="PS50235"/>
    </source>
</evidence>
<dbReference type="GO" id="GO:0016579">
    <property type="term" value="P:protein deubiquitination"/>
    <property type="evidence" value="ECO:0007669"/>
    <property type="project" value="InterPro"/>
</dbReference>
<dbReference type="OrthoDB" id="5813749at2759"/>
<dbReference type="GO" id="GO:0005634">
    <property type="term" value="C:nucleus"/>
    <property type="evidence" value="ECO:0007669"/>
    <property type="project" value="TreeGrafter"/>
</dbReference>
<dbReference type="OMA" id="NGHCNDS"/>
<dbReference type="InterPro" id="IPR050164">
    <property type="entry name" value="Peptidase_C19"/>
</dbReference>
<dbReference type="PROSITE" id="PS50235">
    <property type="entry name" value="USP_3"/>
    <property type="match status" value="1"/>
</dbReference>
<dbReference type="InterPro" id="IPR038765">
    <property type="entry name" value="Papain-like_cys_pep_sf"/>
</dbReference>
<dbReference type="Proteomes" id="UP000276776">
    <property type="component" value="Unassembled WGS sequence"/>
</dbReference>
<dbReference type="GO" id="GO:0004843">
    <property type="term" value="F:cysteine-type deubiquitinase activity"/>
    <property type="evidence" value="ECO:0007669"/>
    <property type="project" value="InterPro"/>
</dbReference>
<dbReference type="STRING" id="103827.A0A0N5CW16"/>
<dbReference type="CDD" id="cd02257">
    <property type="entry name" value="Peptidase_C19"/>
    <property type="match status" value="1"/>
</dbReference>
<dbReference type="InterPro" id="IPR001394">
    <property type="entry name" value="Peptidase_C19_UCH"/>
</dbReference>
<dbReference type="GO" id="GO:0000082">
    <property type="term" value="P:G1/S transition of mitotic cell cycle"/>
    <property type="evidence" value="ECO:0007669"/>
    <property type="project" value="TreeGrafter"/>
</dbReference>
<evidence type="ECO:0000256" key="1">
    <source>
        <dbReference type="ARBA" id="ARBA00009085"/>
    </source>
</evidence>
<evidence type="ECO:0000313" key="5">
    <source>
        <dbReference type="WBParaSite" id="TCLT_0000452501-mRNA-1"/>
    </source>
</evidence>
<organism evidence="5">
    <name type="scientific">Thelazia callipaeda</name>
    <name type="common">Oriental eyeworm</name>
    <name type="synonym">Parasitic nematode</name>
    <dbReference type="NCBI Taxonomy" id="103827"/>
    <lineage>
        <taxon>Eukaryota</taxon>
        <taxon>Metazoa</taxon>
        <taxon>Ecdysozoa</taxon>
        <taxon>Nematoda</taxon>
        <taxon>Chromadorea</taxon>
        <taxon>Rhabditida</taxon>
        <taxon>Spirurina</taxon>
        <taxon>Spiruromorpha</taxon>
        <taxon>Thelazioidea</taxon>
        <taxon>Thelaziidae</taxon>
        <taxon>Thelazia</taxon>
    </lineage>
</organism>
<proteinExistence type="inferred from homology"/>
<dbReference type="SUPFAM" id="SSF54001">
    <property type="entry name" value="Cysteine proteinases"/>
    <property type="match status" value="1"/>
</dbReference>
<dbReference type="GO" id="GO:0005829">
    <property type="term" value="C:cytosol"/>
    <property type="evidence" value="ECO:0007669"/>
    <property type="project" value="TreeGrafter"/>
</dbReference>
<evidence type="ECO:0000313" key="3">
    <source>
        <dbReference type="EMBL" id="VDN01635.1"/>
    </source>
</evidence>
<reference evidence="5" key="1">
    <citation type="submission" date="2017-02" db="UniProtKB">
        <authorList>
            <consortium name="WormBaseParasite"/>
        </authorList>
    </citation>
    <scope>IDENTIFICATION</scope>
</reference>
<protein>
    <submittedName>
        <fullName evidence="5">USP domain-containing protein</fullName>
    </submittedName>
</protein>
<sequence length="264" mass="30157">MNAMLQGLFAMDIFSKDLFKLCKNAQNSELDLNEAIPMSLALSSLASGRDKASDYEKEEWLQTVKELSHFTDNAQQDANEFLVRVLNQVHDECDYLLREQLGIDDIAERRTKNPVMANFAFTVQSTIVCDMCHHVSHVDEESIILPVTINVLDLANERLSNKFLPLPSVQTLLDEYLKTERIERTCEFCNSKSGQKTQKFIRLPRCLIIFIKRYSYDASRSVKRDDKIDIPVYLTLNGHCNDSPAPFLAIPSSTKLVALRLSYK</sequence>
<evidence type="ECO:0000313" key="4">
    <source>
        <dbReference type="Proteomes" id="UP000276776"/>
    </source>
</evidence>
<accession>A0A0N5CW16</accession>
<name>A0A0N5CW16_THECL</name>
<dbReference type="AlphaFoldDB" id="A0A0N5CW16"/>
<gene>
    <name evidence="3" type="ORF">TCLT_LOCUS4514</name>
</gene>
<dbReference type="EMBL" id="UYYF01004291">
    <property type="protein sequence ID" value="VDN01635.1"/>
    <property type="molecule type" value="Genomic_DNA"/>
</dbReference>
<comment type="similarity">
    <text evidence="1">Belongs to the peptidase C19 family.</text>
</comment>
<dbReference type="WBParaSite" id="TCLT_0000452501-mRNA-1">
    <property type="protein sequence ID" value="TCLT_0000452501-mRNA-1"/>
    <property type="gene ID" value="TCLT_0000452501"/>
</dbReference>
<keyword evidence="4" id="KW-1185">Reference proteome</keyword>
<dbReference type="Gene3D" id="3.90.70.10">
    <property type="entry name" value="Cysteine proteinases"/>
    <property type="match status" value="1"/>
</dbReference>
<dbReference type="PANTHER" id="PTHR24006">
    <property type="entry name" value="UBIQUITIN CARBOXYL-TERMINAL HYDROLASE"/>
    <property type="match status" value="1"/>
</dbReference>
<dbReference type="PANTHER" id="PTHR24006:SF915">
    <property type="entry name" value="UBIQUITIN CARBOXYL-TERMINAL HYDROLASE-RELATED"/>
    <property type="match status" value="1"/>
</dbReference>
<dbReference type="Pfam" id="PF00443">
    <property type="entry name" value="UCH"/>
    <property type="match status" value="1"/>
</dbReference>
<reference evidence="3 4" key="2">
    <citation type="submission" date="2018-11" db="EMBL/GenBank/DDBJ databases">
        <authorList>
            <consortium name="Pathogen Informatics"/>
        </authorList>
    </citation>
    <scope>NUCLEOTIDE SEQUENCE [LARGE SCALE GENOMIC DNA]</scope>
</reference>